<dbReference type="Gene3D" id="3.40.190.10">
    <property type="entry name" value="Periplasmic binding protein-like II"/>
    <property type="match status" value="2"/>
</dbReference>
<keyword evidence="5" id="KW-1185">Reference proteome</keyword>
<keyword evidence="3" id="KW-0732">Signal</keyword>
<name>S3KEK7_TREMA</name>
<organism evidence="4 5">
    <name type="scientific">Treponema maltophilum ATCC 51939</name>
    <dbReference type="NCBI Taxonomy" id="1125699"/>
    <lineage>
        <taxon>Bacteria</taxon>
        <taxon>Pseudomonadati</taxon>
        <taxon>Spirochaetota</taxon>
        <taxon>Spirochaetia</taxon>
        <taxon>Spirochaetales</taxon>
        <taxon>Treponemataceae</taxon>
        <taxon>Treponema</taxon>
    </lineage>
</organism>
<feature type="signal peptide" evidence="3">
    <location>
        <begin position="1"/>
        <end position="20"/>
    </location>
</feature>
<gene>
    <name evidence="4" type="ORF">HMPREF9194_00940</name>
</gene>
<comment type="subcellular location">
    <subcellularLocation>
        <location evidence="1">Periplasm</location>
    </subcellularLocation>
</comment>
<dbReference type="HOGENOM" id="CLU_031285_12_1_12"/>
<comment type="similarity">
    <text evidence="2">Belongs to the bacterial solute-binding protein 1 family.</text>
</comment>
<evidence type="ECO:0000256" key="3">
    <source>
        <dbReference type="SAM" id="SignalP"/>
    </source>
</evidence>
<dbReference type="AlphaFoldDB" id="S3KEK7"/>
<comment type="caution">
    <text evidence="4">The sequence shown here is derived from an EMBL/GenBank/DDBJ whole genome shotgun (WGS) entry which is preliminary data.</text>
</comment>
<dbReference type="eggNOG" id="COG1653">
    <property type="taxonomic scope" value="Bacteria"/>
</dbReference>
<dbReference type="PANTHER" id="PTHR43649:SF17">
    <property type="entry name" value="ABC TRANSPORTER SOLUTE BINDING PROTEIN-SUGAR TRANSPORT"/>
    <property type="match status" value="1"/>
</dbReference>
<evidence type="ECO:0000256" key="2">
    <source>
        <dbReference type="ARBA" id="ARBA00008520"/>
    </source>
</evidence>
<evidence type="ECO:0000313" key="5">
    <source>
        <dbReference type="Proteomes" id="UP000014541"/>
    </source>
</evidence>
<dbReference type="PATRIC" id="fig|1125699.3.peg.961"/>
<dbReference type="InterPro" id="IPR050490">
    <property type="entry name" value="Bact_solute-bd_prot1"/>
</dbReference>
<evidence type="ECO:0000256" key="1">
    <source>
        <dbReference type="ARBA" id="ARBA00004418"/>
    </source>
</evidence>
<dbReference type="RefSeq" id="WP_016525233.1">
    <property type="nucleotide sequence ID" value="NZ_KE332518.1"/>
</dbReference>
<dbReference type="GO" id="GO:0042597">
    <property type="term" value="C:periplasmic space"/>
    <property type="evidence" value="ECO:0007669"/>
    <property type="project" value="UniProtKB-SubCell"/>
</dbReference>
<sequence>MKKICLMLFIIIGVSALLFANGSGEKRAAEGSSGRSQLVIWDQFYRPEENSVMEEIIRRFEKENPDIRIVREVKTLDDLKLVLQMAVQSGTGPDIMQLNQGEADMGAFVKSDLILDLTDTAVKTGWEQRLSKSNLSSMGYKGKYYGVSVTGEIVGFFYNKNIFKKLNLSVPKTLEDLEKILADVKAAGYIPINFGNLDGWTGIHEWSALQHVLNSRVQLDGMMSGKKGNFWNSKENIAAADILVSWVKKGYFTPNFSAIGYDDSATVFYRGNSALMLTGNWLQGEINTNAPFETGFFLLPAPRSSSQNLKAVGGPGIPFVINKKTKHTGAAVKFLDFLTQKTTAALWAENAMLPALPLDAGSVKNATPLFNDIIQCYNTVNKINGMGYFIDWITPTFYDTCSSAVQKLMALEITPETFVKELQNDYNKFY</sequence>
<dbReference type="STRING" id="1125699.HMPREF9194_00940"/>
<dbReference type="EMBL" id="ATFF01000006">
    <property type="protein sequence ID" value="EPF30622.1"/>
    <property type="molecule type" value="Genomic_DNA"/>
</dbReference>
<dbReference type="SUPFAM" id="SSF53850">
    <property type="entry name" value="Periplasmic binding protein-like II"/>
    <property type="match status" value="1"/>
</dbReference>
<accession>S3KEK7</accession>
<feature type="chain" id="PRO_5004511192" evidence="3">
    <location>
        <begin position="21"/>
        <end position="430"/>
    </location>
</feature>
<proteinExistence type="inferred from homology"/>
<dbReference type="Pfam" id="PF01547">
    <property type="entry name" value="SBP_bac_1"/>
    <property type="match status" value="1"/>
</dbReference>
<dbReference type="InterPro" id="IPR006059">
    <property type="entry name" value="SBP"/>
</dbReference>
<protein>
    <submittedName>
        <fullName evidence="4">Uncharacterized protein</fullName>
    </submittedName>
</protein>
<dbReference type="Proteomes" id="UP000014541">
    <property type="component" value="Unassembled WGS sequence"/>
</dbReference>
<evidence type="ECO:0000313" key="4">
    <source>
        <dbReference type="EMBL" id="EPF30622.1"/>
    </source>
</evidence>
<reference evidence="4 5" key="1">
    <citation type="submission" date="2013-04" db="EMBL/GenBank/DDBJ databases">
        <title>The Genome Sequence of Treponema maltophilum ATCC 51939.</title>
        <authorList>
            <consortium name="The Broad Institute Genomics Platform"/>
            <person name="Earl A."/>
            <person name="Ward D."/>
            <person name="Feldgarden M."/>
            <person name="Gevers D."/>
            <person name="Leonetti C."/>
            <person name="Blanton J.M."/>
            <person name="Dewhirst F.E."/>
            <person name="Izard J."/>
            <person name="Walker B."/>
            <person name="Young S."/>
            <person name="Zeng Q."/>
            <person name="Gargeya S."/>
            <person name="Fitzgerald M."/>
            <person name="Haas B."/>
            <person name="Abouelleil A."/>
            <person name="Allen A.W."/>
            <person name="Alvarado L."/>
            <person name="Arachchi H.M."/>
            <person name="Berlin A.M."/>
            <person name="Chapman S.B."/>
            <person name="Gainer-Dewar J."/>
            <person name="Goldberg J."/>
            <person name="Griggs A."/>
            <person name="Gujja S."/>
            <person name="Hansen M."/>
            <person name="Howarth C."/>
            <person name="Imamovic A."/>
            <person name="Ireland A."/>
            <person name="Larimer J."/>
            <person name="McCowan C."/>
            <person name="Murphy C."/>
            <person name="Pearson M."/>
            <person name="Poon T.W."/>
            <person name="Priest M."/>
            <person name="Roberts A."/>
            <person name="Saif S."/>
            <person name="Shea T."/>
            <person name="Sisk P."/>
            <person name="Sykes S."/>
            <person name="Wortman J."/>
            <person name="Nusbaum C."/>
            <person name="Birren B."/>
        </authorList>
    </citation>
    <scope>NUCLEOTIDE SEQUENCE [LARGE SCALE GENOMIC DNA]</scope>
    <source>
        <strain evidence="4 5">ATCC 51939</strain>
    </source>
</reference>
<dbReference type="PANTHER" id="PTHR43649">
    <property type="entry name" value="ARABINOSE-BINDING PROTEIN-RELATED"/>
    <property type="match status" value="1"/>
</dbReference>